<evidence type="ECO:0000256" key="5">
    <source>
        <dbReference type="ARBA" id="ARBA00023136"/>
    </source>
</evidence>
<organism evidence="11 12">
    <name type="scientific">Limnohabitans parvus II-B4</name>
    <dbReference type="NCBI Taxonomy" id="1293052"/>
    <lineage>
        <taxon>Bacteria</taxon>
        <taxon>Pseudomonadati</taxon>
        <taxon>Pseudomonadota</taxon>
        <taxon>Betaproteobacteria</taxon>
        <taxon>Burkholderiales</taxon>
        <taxon>Comamonadaceae</taxon>
        <taxon>Limnohabitans</taxon>
    </lineage>
</organism>
<evidence type="ECO:0000256" key="9">
    <source>
        <dbReference type="SAM" id="Phobius"/>
    </source>
</evidence>
<dbReference type="InterPro" id="IPR018704">
    <property type="entry name" value="SecYEG/CpoB_TPR"/>
</dbReference>
<evidence type="ECO:0000256" key="3">
    <source>
        <dbReference type="ARBA" id="ARBA00022692"/>
    </source>
</evidence>
<keyword evidence="3 9" id="KW-0812">Transmembrane</keyword>
<accession>A0A315E8G6</accession>
<evidence type="ECO:0000256" key="2">
    <source>
        <dbReference type="ARBA" id="ARBA00022475"/>
    </source>
</evidence>
<dbReference type="Pfam" id="PF09976">
    <property type="entry name" value="TPR_21"/>
    <property type="match status" value="1"/>
</dbReference>
<dbReference type="RefSeq" id="WP_108313289.1">
    <property type="nucleotide sequence ID" value="NZ_NESN01000004.1"/>
</dbReference>
<evidence type="ECO:0000259" key="10">
    <source>
        <dbReference type="Pfam" id="PF09976"/>
    </source>
</evidence>
<evidence type="ECO:0000313" key="11">
    <source>
        <dbReference type="EMBL" id="PUE52925.1"/>
    </source>
</evidence>
<dbReference type="PANTHER" id="PTHR38035:SF1">
    <property type="entry name" value="ANCILLARY SECYEG TRANSLOCON SUBUNIT"/>
    <property type="match status" value="1"/>
</dbReference>
<sequence length="223" mass="24393">MATPLDLEEQEQLDQIKHFWKTYGNLISWLLIAILGSYAAWNGYQYWERTQATKAAALYDEVERAAAAGDVARVERSLADMKDKFGSTQFAQQSALLAAKTLQAQGKTDAAREALSWVANGASDKAYRDIARLRLAALQLDAKAYDEALKPLSGEFTPAMVGLAADLRGDVLQAKGQTAEAIAAYQQAWQKLADTPDYRRLVQAKLNALGIEPDAAVLSETPK</sequence>
<dbReference type="Proteomes" id="UP000250790">
    <property type="component" value="Unassembled WGS sequence"/>
</dbReference>
<proteinExistence type="inferred from homology"/>
<comment type="caution">
    <text evidence="11">The sequence shown here is derived from an EMBL/GenBank/DDBJ whole genome shotgun (WGS) entry which is preliminary data.</text>
</comment>
<keyword evidence="2" id="KW-1003">Cell membrane</keyword>
<keyword evidence="5 9" id="KW-0472">Membrane</keyword>
<evidence type="ECO:0000256" key="8">
    <source>
        <dbReference type="ARBA" id="ARBA00024235"/>
    </source>
</evidence>
<dbReference type="SUPFAM" id="SSF48452">
    <property type="entry name" value="TPR-like"/>
    <property type="match status" value="1"/>
</dbReference>
<keyword evidence="6" id="KW-0143">Chaperone</keyword>
<keyword evidence="4 9" id="KW-1133">Transmembrane helix</keyword>
<dbReference type="Gene3D" id="1.25.40.10">
    <property type="entry name" value="Tetratricopeptide repeat domain"/>
    <property type="match status" value="1"/>
</dbReference>
<dbReference type="OrthoDB" id="8521102at2"/>
<evidence type="ECO:0000256" key="7">
    <source>
        <dbReference type="ARBA" id="ARBA00024197"/>
    </source>
</evidence>
<dbReference type="PIRSF" id="PIRSF006170">
    <property type="entry name" value="YfgM"/>
    <property type="match status" value="1"/>
</dbReference>
<feature type="transmembrane region" description="Helical" evidence="9">
    <location>
        <begin position="26"/>
        <end position="44"/>
    </location>
</feature>
<feature type="domain" description="Ancillary SecYEG translocon subunit/Cell division coordinator CpoB TPR" evidence="10">
    <location>
        <begin position="17"/>
        <end position="210"/>
    </location>
</feature>
<name>A0A315E8G6_9BURK</name>
<dbReference type="AlphaFoldDB" id="A0A315E8G6"/>
<evidence type="ECO:0000256" key="6">
    <source>
        <dbReference type="ARBA" id="ARBA00023186"/>
    </source>
</evidence>
<evidence type="ECO:0000256" key="4">
    <source>
        <dbReference type="ARBA" id="ARBA00022989"/>
    </source>
</evidence>
<dbReference type="EMBL" id="NESN01000004">
    <property type="protein sequence ID" value="PUE52925.1"/>
    <property type="molecule type" value="Genomic_DNA"/>
</dbReference>
<comment type="subcellular location">
    <subcellularLocation>
        <location evidence="1">Cell membrane</location>
        <topology evidence="1">Single-pass type II membrane protein</topology>
    </subcellularLocation>
</comment>
<dbReference type="GO" id="GO:0005886">
    <property type="term" value="C:plasma membrane"/>
    <property type="evidence" value="ECO:0007669"/>
    <property type="project" value="UniProtKB-SubCell"/>
</dbReference>
<reference evidence="11 12" key="1">
    <citation type="submission" date="2017-04" db="EMBL/GenBank/DDBJ databases">
        <title>Unexpected and diverse lifestyles within the genus Limnohabitans.</title>
        <authorList>
            <person name="Kasalicky V."/>
            <person name="Mehrshad M."/>
            <person name="Andrei S.-A."/>
            <person name="Salcher M."/>
            <person name="Kratochvilova H."/>
            <person name="Simek K."/>
            <person name="Ghai R."/>
        </authorList>
    </citation>
    <scope>NUCLEOTIDE SEQUENCE [LARGE SCALE GENOMIC DNA]</scope>
    <source>
        <strain evidence="11 12">II-B4</strain>
    </source>
</reference>
<dbReference type="InterPro" id="IPR011990">
    <property type="entry name" value="TPR-like_helical_dom_sf"/>
</dbReference>
<dbReference type="InterPro" id="IPR026039">
    <property type="entry name" value="YfgM"/>
</dbReference>
<evidence type="ECO:0000313" key="12">
    <source>
        <dbReference type="Proteomes" id="UP000250790"/>
    </source>
</evidence>
<keyword evidence="12" id="KW-1185">Reference proteome</keyword>
<dbReference type="GO" id="GO:0044877">
    <property type="term" value="F:protein-containing complex binding"/>
    <property type="evidence" value="ECO:0007669"/>
    <property type="project" value="InterPro"/>
</dbReference>
<evidence type="ECO:0000256" key="1">
    <source>
        <dbReference type="ARBA" id="ARBA00004401"/>
    </source>
</evidence>
<gene>
    <name evidence="11" type="ORF">B9Z37_12275</name>
</gene>
<comment type="similarity">
    <text evidence="7">Belongs to the YfgM family.</text>
</comment>
<dbReference type="PANTHER" id="PTHR38035">
    <property type="entry name" value="UPF0070 PROTEIN YFGM"/>
    <property type="match status" value="1"/>
</dbReference>
<protein>
    <recommendedName>
        <fullName evidence="8">Ancillary SecYEG translocon subunit</fullName>
    </recommendedName>
</protein>